<dbReference type="InterPro" id="IPR019375">
    <property type="entry name" value="Ribosomal_bS1m"/>
</dbReference>
<dbReference type="STRING" id="188477.A0A433U0C9"/>
<evidence type="ECO:0000256" key="1">
    <source>
        <dbReference type="SAM" id="MobiDB-lite"/>
    </source>
</evidence>
<feature type="compositionally biased region" description="Polar residues" evidence="1">
    <location>
        <begin position="45"/>
        <end position="56"/>
    </location>
</feature>
<organism evidence="2 3">
    <name type="scientific">Elysia chlorotica</name>
    <name type="common">Eastern emerald elysia</name>
    <name type="synonym">Sea slug</name>
    <dbReference type="NCBI Taxonomy" id="188477"/>
    <lineage>
        <taxon>Eukaryota</taxon>
        <taxon>Metazoa</taxon>
        <taxon>Spiralia</taxon>
        <taxon>Lophotrochozoa</taxon>
        <taxon>Mollusca</taxon>
        <taxon>Gastropoda</taxon>
        <taxon>Heterobranchia</taxon>
        <taxon>Euthyneura</taxon>
        <taxon>Panpulmonata</taxon>
        <taxon>Sacoglossa</taxon>
        <taxon>Placobranchoidea</taxon>
        <taxon>Plakobranchidae</taxon>
        <taxon>Elysia</taxon>
    </lineage>
</organism>
<dbReference type="Proteomes" id="UP000271974">
    <property type="component" value="Unassembled WGS sequence"/>
</dbReference>
<proteinExistence type="predicted"/>
<dbReference type="OrthoDB" id="6020229at2759"/>
<gene>
    <name evidence="2" type="ORF">EGW08_004913</name>
</gene>
<reference evidence="2 3" key="1">
    <citation type="submission" date="2019-01" db="EMBL/GenBank/DDBJ databases">
        <title>A draft genome assembly of the solar-powered sea slug Elysia chlorotica.</title>
        <authorList>
            <person name="Cai H."/>
            <person name="Li Q."/>
            <person name="Fang X."/>
            <person name="Li J."/>
            <person name="Curtis N.E."/>
            <person name="Altenburger A."/>
            <person name="Shibata T."/>
            <person name="Feng M."/>
            <person name="Maeda T."/>
            <person name="Schwartz J.A."/>
            <person name="Shigenobu S."/>
            <person name="Lundholm N."/>
            <person name="Nishiyama T."/>
            <person name="Yang H."/>
            <person name="Hasebe M."/>
            <person name="Li S."/>
            <person name="Pierce S.K."/>
            <person name="Wang J."/>
        </authorList>
    </citation>
    <scope>NUCLEOTIDE SEQUENCE [LARGE SCALE GENOMIC DNA]</scope>
    <source>
        <strain evidence="2">EC2010</strain>
        <tissue evidence="2">Whole organism of an adult</tissue>
    </source>
</reference>
<keyword evidence="3" id="KW-1185">Reference proteome</keyword>
<protein>
    <submittedName>
        <fullName evidence="2">Uncharacterized protein</fullName>
    </submittedName>
</protein>
<dbReference type="AlphaFoldDB" id="A0A433U0C9"/>
<evidence type="ECO:0000313" key="3">
    <source>
        <dbReference type="Proteomes" id="UP000271974"/>
    </source>
</evidence>
<evidence type="ECO:0000313" key="2">
    <source>
        <dbReference type="EMBL" id="RUS87301.1"/>
    </source>
</evidence>
<accession>A0A433U0C9</accession>
<dbReference type="GO" id="GO:0005763">
    <property type="term" value="C:mitochondrial small ribosomal subunit"/>
    <property type="evidence" value="ECO:0007669"/>
    <property type="project" value="TreeGrafter"/>
</dbReference>
<sequence length="213" mass="23449">MSRCFGNNMAASLAHIRSASKPAFRSITDHTTKYTKALFRCFSQNSDGNSSSPTENKSVEHTSKPASPTEGALDKFAKVVDKVKKAQDVEASSEISNLATPEDPNETFASMVRRSKFVSLGEHKGRLVQGEIIEVMEDDLYIDFGGKFHCVCPRPKRNGHRYHRGSKVLLSLQCMEMSSAFLGSDIHVTLLEADATLLGLAASQRNKSQPQRN</sequence>
<name>A0A433U0C9_ELYCH</name>
<dbReference type="PANTHER" id="PTHR13447:SF2">
    <property type="entry name" value="SMALL RIBOSOMAL SUBUNIT PROTEIN BS1M"/>
    <property type="match status" value="1"/>
</dbReference>
<comment type="caution">
    <text evidence="2">The sequence shown here is derived from an EMBL/GenBank/DDBJ whole genome shotgun (WGS) entry which is preliminary data.</text>
</comment>
<dbReference type="PANTHER" id="PTHR13447">
    <property type="entry name" value="MITOCHONDRIAL 28S RIBOSOMAL PROTEIN S28"/>
    <property type="match status" value="1"/>
</dbReference>
<dbReference type="EMBL" id="RQTK01000114">
    <property type="protein sequence ID" value="RUS87301.1"/>
    <property type="molecule type" value="Genomic_DNA"/>
</dbReference>
<dbReference type="Pfam" id="PF10246">
    <property type="entry name" value="MRP-S35"/>
    <property type="match status" value="1"/>
</dbReference>
<feature type="region of interest" description="Disordered" evidence="1">
    <location>
        <begin position="45"/>
        <end position="71"/>
    </location>
</feature>